<evidence type="ECO:0000256" key="5">
    <source>
        <dbReference type="ARBA" id="ARBA00022824"/>
    </source>
</evidence>
<dbReference type="VEuPathDB" id="PlasmoDB:PBANKA_1209700"/>
<feature type="transmembrane region" description="Helical" evidence="10">
    <location>
        <begin position="573"/>
        <end position="593"/>
    </location>
</feature>
<dbReference type="Pfam" id="PF04161">
    <property type="entry name" value="Arv1"/>
    <property type="match status" value="1"/>
</dbReference>
<evidence type="ECO:0000256" key="1">
    <source>
        <dbReference type="ARBA" id="ARBA00004477"/>
    </source>
</evidence>
<dbReference type="Proteomes" id="UP000219860">
    <property type="component" value="Chromosome 12"/>
</dbReference>
<evidence type="ECO:0000313" key="18">
    <source>
        <dbReference type="Proteomes" id="UP000219974"/>
    </source>
</evidence>
<dbReference type="GO" id="GO:0097036">
    <property type="term" value="P:regulation of plasma membrane sterol distribution"/>
    <property type="evidence" value="ECO:0007669"/>
    <property type="project" value="UniProtKB-UniRule"/>
</dbReference>
<dbReference type="InterPro" id="IPR007290">
    <property type="entry name" value="Arv1"/>
</dbReference>
<dbReference type="EMBL" id="LT160032">
    <property type="protein sequence ID" value="CXI74447.1"/>
    <property type="molecule type" value="Genomic_DNA"/>
</dbReference>
<evidence type="ECO:0000256" key="8">
    <source>
        <dbReference type="ARBA" id="ARBA00023098"/>
    </source>
</evidence>
<dbReference type="EMBL" id="LT608148">
    <property type="protein sequence ID" value="SCM24691.1"/>
    <property type="molecule type" value="Genomic_DNA"/>
</dbReference>
<dbReference type="OrthoDB" id="2192830at2759"/>
<protein>
    <recommendedName>
        <fullName evidence="10">Protein ARV</fullName>
    </recommendedName>
</protein>
<evidence type="ECO:0000313" key="17">
    <source>
        <dbReference type="Proteomes" id="UP000219860"/>
    </source>
</evidence>
<comment type="function">
    <text evidence="10">Mediator of sterol homeostasis involved in sterol uptake, trafficking and distribution into membranes.</text>
</comment>
<feature type="transmembrane region" description="Helical" evidence="10">
    <location>
        <begin position="549"/>
        <end position="567"/>
    </location>
</feature>
<feature type="transmembrane region" description="Helical" evidence="10">
    <location>
        <begin position="522"/>
        <end position="542"/>
    </location>
</feature>
<evidence type="ECO:0000256" key="6">
    <source>
        <dbReference type="ARBA" id="ARBA00022989"/>
    </source>
</evidence>
<evidence type="ECO:0000313" key="15">
    <source>
        <dbReference type="EMBL" id="SCO63564.1"/>
    </source>
</evidence>
<evidence type="ECO:0000313" key="20">
    <source>
        <dbReference type="Proteomes" id="UP000516480"/>
    </source>
</evidence>
<dbReference type="Proteomes" id="UP000069549">
    <property type="component" value="Chromosome 12"/>
</dbReference>
<comment type="similarity">
    <text evidence="2 10">Belongs to the ARV1 family.</text>
</comment>
<evidence type="ECO:0000313" key="14">
    <source>
        <dbReference type="EMBL" id="SCO61668.1"/>
    </source>
</evidence>
<evidence type="ECO:0000256" key="4">
    <source>
        <dbReference type="ARBA" id="ARBA00022692"/>
    </source>
</evidence>
<dbReference type="Proteomes" id="UP000516480">
    <property type="component" value="Chromosome 12"/>
</dbReference>
<reference evidence="11 16" key="1">
    <citation type="submission" date="2016-02" db="EMBL/GenBank/DDBJ databases">
        <authorList>
            <consortium name="Pathogen Informatics"/>
        </authorList>
    </citation>
    <scope>NUCLEOTIDE SEQUENCE [LARGE SCALE GENOMIC DNA]</scope>
    <source>
        <strain evidence="11 16">K173</strain>
        <strain evidence="12 20">NK65 ny</strain>
        <strain evidence="13 19">NK65e</strain>
        <strain evidence="15 17">SP11 Antwerpcl1</strain>
        <strain evidence="14 18">SP11 RLL</strain>
    </source>
</reference>
<dbReference type="Proteomes" id="UP000220214">
    <property type="component" value="Chromosome 12"/>
</dbReference>
<dbReference type="GO" id="GO:0005789">
    <property type="term" value="C:endoplasmic reticulum membrane"/>
    <property type="evidence" value="ECO:0007669"/>
    <property type="project" value="UniProtKB-SubCell"/>
</dbReference>
<keyword evidence="9 10" id="KW-0472">Membrane</keyword>
<comment type="function">
    <text evidence="10">Regulates also the sphingolipid metabolism.</text>
</comment>
<accession>A0A0Y9YCW5</accession>
<organism evidence="11 16">
    <name type="scientific">Plasmodium berghei</name>
    <dbReference type="NCBI Taxonomy" id="5821"/>
    <lineage>
        <taxon>Eukaryota</taxon>
        <taxon>Sar</taxon>
        <taxon>Alveolata</taxon>
        <taxon>Apicomplexa</taxon>
        <taxon>Aconoidasida</taxon>
        <taxon>Haemosporida</taxon>
        <taxon>Plasmodiidae</taxon>
        <taxon>Plasmodium</taxon>
        <taxon>Plasmodium (Vinckeia)</taxon>
    </lineage>
</organism>
<evidence type="ECO:0000313" key="11">
    <source>
        <dbReference type="EMBL" id="CXI74447.1"/>
    </source>
</evidence>
<name>A0A0Y9YCW5_PLABE</name>
<dbReference type="PANTHER" id="PTHR14467:SF0">
    <property type="entry name" value="PROTEIN ARV1"/>
    <property type="match status" value="1"/>
</dbReference>
<feature type="transmembrane region" description="Helical" evidence="10">
    <location>
        <begin position="71"/>
        <end position="90"/>
    </location>
</feature>
<dbReference type="GO" id="GO:0032366">
    <property type="term" value="P:intracellular sterol transport"/>
    <property type="evidence" value="ECO:0007669"/>
    <property type="project" value="UniProtKB-UniRule"/>
</dbReference>
<keyword evidence="8 10" id="KW-0443">Lipid metabolism</keyword>
<dbReference type="GO" id="GO:0005794">
    <property type="term" value="C:Golgi apparatus"/>
    <property type="evidence" value="ECO:0007669"/>
    <property type="project" value="TreeGrafter"/>
</dbReference>
<dbReference type="GO" id="GO:0016125">
    <property type="term" value="P:sterol metabolic process"/>
    <property type="evidence" value="ECO:0007669"/>
    <property type="project" value="UniProtKB-UniRule"/>
</dbReference>
<sequence>MICIKCGWCNSQIYTIFDKSNIKLNECHNCNKICDEYIEKNSFIIFMNILFLRPEIYRHIVFNRLKYSDKFIHVFFFKIIIIFLIINVYLHPKFENDYANNKFTNIFLMNTDLDISIQNTSPSYNCSSYTLFTYKYNEKNNLYGLHNIFHNSNISNLVNIYKNKLLTCIFDNKFKNENICIPNKYNKYSDHDEWIINLLLHNNNNKNNRFNIHNGHKCKIIDNDEIDEKKKYIIRRKEENVNNIINAKQTSDINVTNTKRQYGVTYYLEKGINFIKNRIKYESIFYMKKRKTLLKNNFITFKNFDENTNLNQTINVLIYDHNKGYKIIFDHIENKTYDINYIISFLRNIFFYEPNYALKNSYLKNEETVYIQNDSSNDICYGKQKYEFNVLEKKNSMCYEYENSEYNINGLENVCPYFLKNINLVLDKTKMEKDIKGKQNMDQNNFSVEQISMYSKILYSNLDNEKYILKICNSSFSFKKLKFVTINYLIYFLLLCAFTYFFKLYQQRRYKINIIMVKYNYLFMLFILSNYPLLIYFILKIFNYNYINIYLNIYTLVCNIIAYNIFISNDGNYIFYSIVSVLVSYLLKTLFMIQIISYI</sequence>
<evidence type="ECO:0000256" key="10">
    <source>
        <dbReference type="RuleBase" id="RU368065"/>
    </source>
</evidence>
<dbReference type="Proteomes" id="UP000219974">
    <property type="component" value="Chromosome 12"/>
</dbReference>
<keyword evidence="7 10" id="KW-0445">Lipid transport</keyword>
<evidence type="ECO:0000313" key="19">
    <source>
        <dbReference type="Proteomes" id="UP000220214"/>
    </source>
</evidence>
<keyword evidence="4 10" id="KW-0812">Transmembrane</keyword>
<gene>
    <name evidence="11" type="primary">ARV1</name>
    <name evidence="11" type="ORF">PBK173_000322900</name>
    <name evidence="13" type="ORF">PBNK65E_000313600</name>
    <name evidence="12" type="ORF">PBNK65NY_000313000</name>
    <name evidence="15" type="ORF">PBSP11A_000313200</name>
    <name evidence="14" type="ORF">PBSP11RLL_000313500</name>
</gene>
<evidence type="ECO:0000313" key="12">
    <source>
        <dbReference type="EMBL" id="SCM24691.1"/>
    </source>
</evidence>
<keyword evidence="10" id="KW-0746">Sphingolipid metabolism</keyword>
<dbReference type="EMBL" id="LT608276">
    <property type="protein sequence ID" value="SCO61668.1"/>
    <property type="molecule type" value="Genomic_DNA"/>
</dbReference>
<dbReference type="GO" id="GO:0032541">
    <property type="term" value="C:cortical endoplasmic reticulum"/>
    <property type="evidence" value="ECO:0007669"/>
    <property type="project" value="TreeGrafter"/>
</dbReference>
<evidence type="ECO:0000256" key="7">
    <source>
        <dbReference type="ARBA" id="ARBA00023055"/>
    </source>
</evidence>
<feature type="transmembrane region" description="Helical" evidence="10">
    <location>
        <begin position="483"/>
        <end position="502"/>
    </location>
</feature>
<dbReference type="GO" id="GO:0006665">
    <property type="term" value="P:sphingolipid metabolic process"/>
    <property type="evidence" value="ECO:0007669"/>
    <property type="project" value="UniProtKB-UniRule"/>
</dbReference>
<keyword evidence="6 10" id="KW-1133">Transmembrane helix</keyword>
<evidence type="ECO:0000313" key="13">
    <source>
        <dbReference type="EMBL" id="SCN27141.1"/>
    </source>
</evidence>
<proteinExistence type="inferred from homology"/>
<dbReference type="AlphaFoldDB" id="A0A0Y9YCW5"/>
<evidence type="ECO:0000313" key="16">
    <source>
        <dbReference type="Proteomes" id="UP000069549"/>
    </source>
</evidence>
<keyword evidence="3 10" id="KW-0813">Transport</keyword>
<keyword evidence="5 10" id="KW-0256">Endoplasmic reticulum</keyword>
<dbReference type="PANTHER" id="PTHR14467">
    <property type="entry name" value="ARV1"/>
    <property type="match status" value="1"/>
</dbReference>
<dbReference type="OMA" id="CILNRKY"/>
<comment type="subcellular location">
    <subcellularLocation>
        <location evidence="1 10">Endoplasmic reticulum membrane</location>
        <topology evidence="1 10">Multi-pass membrane protein</topology>
    </subcellularLocation>
</comment>
<dbReference type="EMBL" id="LT608260">
    <property type="protein sequence ID" value="SCO63564.1"/>
    <property type="molecule type" value="Genomic_DNA"/>
</dbReference>
<evidence type="ECO:0000256" key="9">
    <source>
        <dbReference type="ARBA" id="ARBA00023136"/>
    </source>
</evidence>
<evidence type="ECO:0000256" key="2">
    <source>
        <dbReference type="ARBA" id="ARBA00009187"/>
    </source>
</evidence>
<evidence type="ECO:0000256" key="3">
    <source>
        <dbReference type="ARBA" id="ARBA00022448"/>
    </source>
</evidence>
<dbReference type="EMBL" id="LT614638">
    <property type="protein sequence ID" value="SCN27141.1"/>
    <property type="molecule type" value="Genomic_DNA"/>
</dbReference>